<organism evidence="1">
    <name type="scientific">freshwater metagenome</name>
    <dbReference type="NCBI Taxonomy" id="449393"/>
    <lineage>
        <taxon>unclassified sequences</taxon>
        <taxon>metagenomes</taxon>
        <taxon>ecological metagenomes</taxon>
    </lineage>
</organism>
<gene>
    <name evidence="1" type="ORF">UFOPK1788_00095</name>
</gene>
<protein>
    <submittedName>
        <fullName evidence="1">Unannotated protein</fullName>
    </submittedName>
</protein>
<name>A0A6J6F5F9_9ZZZZ</name>
<evidence type="ECO:0000313" key="1">
    <source>
        <dbReference type="EMBL" id="CAB4584122.1"/>
    </source>
</evidence>
<proteinExistence type="predicted"/>
<dbReference type="AlphaFoldDB" id="A0A6J6F5F9"/>
<accession>A0A6J6F5F9</accession>
<reference evidence="1" key="1">
    <citation type="submission" date="2020-05" db="EMBL/GenBank/DDBJ databases">
        <authorList>
            <person name="Chiriac C."/>
            <person name="Salcher M."/>
            <person name="Ghai R."/>
            <person name="Kavagutti S V."/>
        </authorList>
    </citation>
    <scope>NUCLEOTIDE SEQUENCE</scope>
</reference>
<sequence length="84" mass="8809">MDQSITDFIKRTQGESVIVTGWVLVAATAEGAIAGAPLGFTIANSDGMPAYAKIGLLSSAVGSIENENLFLAWEDRKLGPNPPF</sequence>
<dbReference type="EMBL" id="CAEZUE010000006">
    <property type="protein sequence ID" value="CAB4584122.1"/>
    <property type="molecule type" value="Genomic_DNA"/>
</dbReference>